<gene>
    <name evidence="10" type="ORF">I7I51_08349</name>
</gene>
<evidence type="ECO:0000256" key="6">
    <source>
        <dbReference type="ARBA" id="ARBA00023157"/>
    </source>
</evidence>
<dbReference type="FunFam" id="3.40.50.1820:FF:000107">
    <property type="entry name" value="Palmitoyl-protein thioesterase 1"/>
    <property type="match status" value="1"/>
</dbReference>
<evidence type="ECO:0000256" key="7">
    <source>
        <dbReference type="ARBA" id="ARBA00023180"/>
    </source>
</evidence>
<dbReference type="GO" id="GO:0008474">
    <property type="term" value="F:palmitoyl-(protein) hydrolase activity"/>
    <property type="evidence" value="ECO:0007669"/>
    <property type="project" value="UniProtKB-EC"/>
</dbReference>
<evidence type="ECO:0000256" key="9">
    <source>
        <dbReference type="SAM" id="SignalP"/>
    </source>
</evidence>
<dbReference type="AlphaFoldDB" id="A0A8A1LYF1"/>
<reference evidence="10" key="1">
    <citation type="submission" date="2021-01" db="EMBL/GenBank/DDBJ databases">
        <title>Chromosome-level genome assembly of a human fungal pathogen reveals clustering of transcriptionally co-regulated genes.</title>
        <authorList>
            <person name="Voorhies M."/>
            <person name="Cohen S."/>
            <person name="Shea T.P."/>
            <person name="Petrus S."/>
            <person name="Munoz J.F."/>
            <person name="Poplawski S."/>
            <person name="Goldman W.E."/>
            <person name="Michael T."/>
            <person name="Cuomo C.A."/>
            <person name="Sil A."/>
            <person name="Beyhan S."/>
        </authorList>
    </citation>
    <scope>NUCLEOTIDE SEQUENCE</scope>
    <source>
        <strain evidence="10">WU24</strain>
    </source>
</reference>
<dbReference type="InterPro" id="IPR002472">
    <property type="entry name" value="Palm_thioest"/>
</dbReference>
<keyword evidence="4 9" id="KW-0732">Signal</keyword>
<accession>A0A8A1LYF1</accession>
<dbReference type="InterPro" id="IPR029058">
    <property type="entry name" value="AB_hydrolase_fold"/>
</dbReference>
<dbReference type="EMBL" id="CP069109">
    <property type="protein sequence ID" value="QSS58919.1"/>
    <property type="molecule type" value="Genomic_DNA"/>
</dbReference>
<evidence type="ECO:0000313" key="10">
    <source>
        <dbReference type="EMBL" id="QSS58919.1"/>
    </source>
</evidence>
<sequence>MRFPVSLALILSQLAIHASAVSKRQPEQNILRKGPIPLVIWHGLGDDYGSSGIHNISNLAQLVHPGTYVYVISLGSSRATDLRASYFGNLNEQLEEVCNKLGTEQILSTAPSINALGFSQGGQFLRAYVERCNFPPVHNLVTFGSQHNGISSFQGCSTTGDWLCRAGESLLRWGTWSRFVQSRFVPAQYYRDPADMDQYRAYSNFLADINNERASKNVTYKENMAKLNKFAMYMFENDKMMVPKESSHFAEVNTTDGTVTPLRERRIFKEDWLGLRELDTKGKLDLKMTPGGHMELTDETLRTVFQEYFAPIELGGDVHAMPTDADTQKVLSG</sequence>
<dbReference type="Proteomes" id="UP000663671">
    <property type="component" value="Chromosome 2"/>
</dbReference>
<keyword evidence="7" id="KW-0325">Glycoprotein</keyword>
<dbReference type="SUPFAM" id="SSF53474">
    <property type="entry name" value="alpha/beta-Hydrolases"/>
    <property type="match status" value="1"/>
</dbReference>
<evidence type="ECO:0000256" key="1">
    <source>
        <dbReference type="ARBA" id="ARBA00010758"/>
    </source>
</evidence>
<protein>
    <recommendedName>
        <fullName evidence="3">Palmitoyl-protein thioesterase 1</fullName>
        <ecNumber evidence="2">3.1.2.22</ecNumber>
    </recommendedName>
    <alternativeName>
        <fullName evidence="8">Palmitoyl-protein hydrolase 1</fullName>
    </alternativeName>
</protein>
<dbReference type="PRINTS" id="PR00414">
    <property type="entry name" value="PPTHIESTRASE"/>
</dbReference>
<name>A0A8A1LYF1_AJECA</name>
<evidence type="ECO:0000256" key="8">
    <source>
        <dbReference type="ARBA" id="ARBA00031934"/>
    </source>
</evidence>
<evidence type="ECO:0000313" key="11">
    <source>
        <dbReference type="Proteomes" id="UP000663671"/>
    </source>
</evidence>
<keyword evidence="6" id="KW-1015">Disulfide bond</keyword>
<dbReference type="Pfam" id="PF02089">
    <property type="entry name" value="Palm_thioest"/>
    <property type="match status" value="1"/>
</dbReference>
<evidence type="ECO:0000256" key="4">
    <source>
        <dbReference type="ARBA" id="ARBA00022729"/>
    </source>
</evidence>
<keyword evidence="5" id="KW-0378">Hydrolase</keyword>
<dbReference type="Gene3D" id="3.40.50.1820">
    <property type="entry name" value="alpha/beta hydrolase"/>
    <property type="match status" value="1"/>
</dbReference>
<comment type="similarity">
    <text evidence="1">Belongs to the palmitoyl-protein thioesterase family.</text>
</comment>
<dbReference type="EC" id="3.1.2.22" evidence="2"/>
<dbReference type="VEuPathDB" id="FungiDB:I7I51_08349"/>
<dbReference type="PANTHER" id="PTHR11247:SF8">
    <property type="entry name" value="PALMITOYL-PROTEIN THIOESTERASE 1"/>
    <property type="match status" value="1"/>
</dbReference>
<dbReference type="PANTHER" id="PTHR11247">
    <property type="entry name" value="PALMITOYL-PROTEIN THIOESTERASE/DOLICHYLDIPHOSPHATASE 1"/>
    <property type="match status" value="1"/>
</dbReference>
<proteinExistence type="inferred from homology"/>
<feature type="chain" id="PRO_5034983085" description="Palmitoyl-protein thioesterase 1" evidence="9">
    <location>
        <begin position="21"/>
        <end position="333"/>
    </location>
</feature>
<evidence type="ECO:0000256" key="3">
    <source>
        <dbReference type="ARBA" id="ARBA00014212"/>
    </source>
</evidence>
<feature type="signal peptide" evidence="9">
    <location>
        <begin position="1"/>
        <end position="20"/>
    </location>
</feature>
<dbReference type="OrthoDB" id="10263094at2759"/>
<evidence type="ECO:0000256" key="5">
    <source>
        <dbReference type="ARBA" id="ARBA00022801"/>
    </source>
</evidence>
<organism evidence="10 11">
    <name type="scientific">Ajellomyces capsulatus</name>
    <name type="common">Darling's disease fungus</name>
    <name type="synonym">Histoplasma capsulatum</name>
    <dbReference type="NCBI Taxonomy" id="5037"/>
    <lineage>
        <taxon>Eukaryota</taxon>
        <taxon>Fungi</taxon>
        <taxon>Dikarya</taxon>
        <taxon>Ascomycota</taxon>
        <taxon>Pezizomycotina</taxon>
        <taxon>Eurotiomycetes</taxon>
        <taxon>Eurotiomycetidae</taxon>
        <taxon>Onygenales</taxon>
        <taxon>Ajellomycetaceae</taxon>
        <taxon>Histoplasma</taxon>
    </lineage>
</organism>
<evidence type="ECO:0000256" key="2">
    <source>
        <dbReference type="ARBA" id="ARBA00012423"/>
    </source>
</evidence>